<dbReference type="InterPro" id="IPR015943">
    <property type="entry name" value="WD40/YVTN_repeat-like_dom_sf"/>
</dbReference>
<dbReference type="InterPro" id="IPR011047">
    <property type="entry name" value="Quinoprotein_ADH-like_sf"/>
</dbReference>
<reference evidence="1" key="1">
    <citation type="submission" date="2019-03" db="EMBL/GenBank/DDBJ databases">
        <title>Lake Tanganyika Metagenome-Assembled Genomes (MAGs).</title>
        <authorList>
            <person name="Tran P."/>
        </authorList>
    </citation>
    <scope>NUCLEOTIDE SEQUENCE</scope>
    <source>
        <strain evidence="1">K_DeepCast_150m_m2_040</strain>
    </source>
</reference>
<sequence length="820" mass="87224">MAIGVKRSSSGRNPNSPIRAAKAGVLLCAIVLCLVVNDGQGSWLEKVIYLPDSLSGVLWPSCIASNPDAGKVYVSGEYDDRTRNGLDAYVVVIDPRTNERVARIAVPENVSHLCYNPVAKKLYATHCHWGVAGRMSVIDGFTNQVTATIAFDSGPGQLCCNTVNGKMYVTSEWVGDPSVTVIDGVGDSVIRWTAAGGGAMAFDSVGNKLYCLASEGGQSAVVVIDGIGDTVLTTVPTPLYPTNIAVNAAARRVYVCGTATLELVVLDADADTVLALIPGGSNVEQSLCFNELRNELYCPGPTGDTVLAVDCSGDTVVRRYTIGVGYEPGSVLCLPEQDLLFCVAHADQATLRVLDLATGNVVHSEVMSSWKMFLVDRGEGKFYSVNRSKHDVTVIAANGGPLTSAKITVGNAYSPICWASRVNKLYVGDACNGNVHALDCASGAVRTILPHGQFVSALCYDSLDNKLYVADDAESLHVIDCTTDSIIAAVRTGPSPRQMAYVPRHNRIYCANESGSMTVIDCRSDLPVRTIPLTGSPKNPLYNPERDEVLVPCRPVYNEHFVAVVDCSTNSWVDTLMYKASCPIYCQSVGKIYMVGVSSPEIAVLDAGSDSMVAAIPGVIGSNGCTNETDRKVYMAHAVFGSLVAVVDAEADTLTSVITSIVNPFSVTHDVLNDKMYITSGTEPGRVFIMDGPTDSILDSIPVSGHRPGVAVWNSRDGRMYVANAYSGSISVFRDSLIPGIQEAVPAPRAKGIGTIMRQLGLPAGLRQADIYDISGRRVARLSPGSDKAERPAPGVYFVRGRVTEDGRPGASVRKVVVTR</sequence>
<dbReference type="AlphaFoldDB" id="A0A937XKE6"/>
<dbReference type="Gene3D" id="2.130.10.10">
    <property type="entry name" value="YVTN repeat-like/Quinoprotein amine dehydrogenase"/>
    <property type="match status" value="4"/>
</dbReference>
<dbReference type="PANTHER" id="PTHR47197">
    <property type="entry name" value="PROTEIN NIRF"/>
    <property type="match status" value="1"/>
</dbReference>
<comment type="caution">
    <text evidence="1">The sequence shown here is derived from an EMBL/GenBank/DDBJ whole genome shotgun (WGS) entry which is preliminary data.</text>
</comment>
<dbReference type="Proteomes" id="UP000779900">
    <property type="component" value="Unassembled WGS sequence"/>
</dbReference>
<dbReference type="SUPFAM" id="SSF75011">
    <property type="entry name" value="3-carboxy-cis,cis-mucoante lactonizing enzyme"/>
    <property type="match status" value="1"/>
</dbReference>
<name>A0A937XKE6_UNCW3</name>
<evidence type="ECO:0008006" key="3">
    <source>
        <dbReference type="Google" id="ProtNLM"/>
    </source>
</evidence>
<organism evidence="1 2">
    <name type="scientific">candidate division WOR-3 bacterium</name>
    <dbReference type="NCBI Taxonomy" id="2052148"/>
    <lineage>
        <taxon>Bacteria</taxon>
        <taxon>Bacteria division WOR-3</taxon>
    </lineage>
</organism>
<dbReference type="SUPFAM" id="SSF50998">
    <property type="entry name" value="Quinoprotein alcohol dehydrogenase-like"/>
    <property type="match status" value="1"/>
</dbReference>
<gene>
    <name evidence="1" type="ORF">FJY68_14075</name>
</gene>
<dbReference type="InterPro" id="IPR051200">
    <property type="entry name" value="Host-pathogen_enzymatic-act"/>
</dbReference>
<dbReference type="EMBL" id="VGIR01000184">
    <property type="protein sequence ID" value="MBM3332949.1"/>
    <property type="molecule type" value="Genomic_DNA"/>
</dbReference>
<evidence type="ECO:0000313" key="2">
    <source>
        <dbReference type="Proteomes" id="UP000779900"/>
    </source>
</evidence>
<protein>
    <recommendedName>
        <fullName evidence="3">YncE family protein</fullName>
    </recommendedName>
</protein>
<proteinExistence type="predicted"/>
<accession>A0A937XKE6</accession>
<dbReference type="PANTHER" id="PTHR47197:SF3">
    <property type="entry name" value="DIHYDRO-HEME D1 DEHYDROGENASE"/>
    <property type="match status" value="1"/>
</dbReference>
<evidence type="ECO:0000313" key="1">
    <source>
        <dbReference type="EMBL" id="MBM3332949.1"/>
    </source>
</evidence>